<accession>W9RR95</accession>
<dbReference type="Proteomes" id="UP000030645">
    <property type="component" value="Unassembled WGS sequence"/>
</dbReference>
<evidence type="ECO:0000313" key="2">
    <source>
        <dbReference type="Proteomes" id="UP000030645"/>
    </source>
</evidence>
<dbReference type="AlphaFoldDB" id="W9RR95"/>
<keyword evidence="2" id="KW-1185">Reference proteome</keyword>
<name>W9RR95_9ROSA</name>
<protein>
    <submittedName>
        <fullName evidence="1">Uncharacterized protein</fullName>
    </submittedName>
</protein>
<dbReference type="EMBL" id="KE344975">
    <property type="protein sequence ID" value="EXB88535.1"/>
    <property type="molecule type" value="Genomic_DNA"/>
</dbReference>
<gene>
    <name evidence="1" type="ORF">L484_008854</name>
</gene>
<reference evidence="2" key="1">
    <citation type="submission" date="2013-01" db="EMBL/GenBank/DDBJ databases">
        <title>Draft Genome Sequence of a Mulberry Tree, Morus notabilis C.K. Schneid.</title>
        <authorList>
            <person name="He N."/>
            <person name="Zhao S."/>
        </authorList>
    </citation>
    <scope>NUCLEOTIDE SEQUENCE</scope>
</reference>
<organism evidence="1 2">
    <name type="scientific">Morus notabilis</name>
    <dbReference type="NCBI Taxonomy" id="981085"/>
    <lineage>
        <taxon>Eukaryota</taxon>
        <taxon>Viridiplantae</taxon>
        <taxon>Streptophyta</taxon>
        <taxon>Embryophyta</taxon>
        <taxon>Tracheophyta</taxon>
        <taxon>Spermatophyta</taxon>
        <taxon>Magnoliopsida</taxon>
        <taxon>eudicotyledons</taxon>
        <taxon>Gunneridae</taxon>
        <taxon>Pentapetalae</taxon>
        <taxon>rosids</taxon>
        <taxon>fabids</taxon>
        <taxon>Rosales</taxon>
        <taxon>Moraceae</taxon>
        <taxon>Moreae</taxon>
        <taxon>Morus</taxon>
    </lineage>
</organism>
<proteinExistence type="predicted"/>
<evidence type="ECO:0000313" key="1">
    <source>
        <dbReference type="EMBL" id="EXB88535.1"/>
    </source>
</evidence>
<sequence length="78" mass="8829">MANPPLLFTFYNFAVPQCPSIIPNADFNEVVADWFLERCAQKQDYMLNSMEMKIPKTRTISNVITANPTEEAAVTRSS</sequence>